<accession>A0A7W3R7X8</accession>
<evidence type="ECO:0000313" key="2">
    <source>
        <dbReference type="Proteomes" id="UP000539313"/>
    </source>
</evidence>
<evidence type="ECO:0000313" key="1">
    <source>
        <dbReference type="EMBL" id="MBA9003106.1"/>
    </source>
</evidence>
<name>A0A7W3R7X8_9ACTN</name>
<sequence>MSHVESQAGEETLLTSLKRAASVLKEADVRFALAGGFAAYARGAAISTHDVDFVLREQDVDAAVAALTAAGMRYQEAPEDWLAKVYDDDRLIDLIFRPSGRPVDEGLLARAEELPVAAVNMPVLPADDLMVMRLLAFTETACDFSDFLHVCRALREQVDWPKVAKETAHSPYAYAFLTLLHRLDVIEGDFL</sequence>
<dbReference type="AlphaFoldDB" id="A0A7W3R7X8"/>
<dbReference type="Pfam" id="PF14907">
    <property type="entry name" value="NTP_transf_5"/>
    <property type="match status" value="1"/>
</dbReference>
<dbReference type="RefSeq" id="WP_182704973.1">
    <property type="nucleotide sequence ID" value="NZ_JACJII010000001.1"/>
</dbReference>
<reference evidence="1 2" key="1">
    <citation type="submission" date="2020-08" db="EMBL/GenBank/DDBJ databases">
        <title>Sequencing the genomes of 1000 actinobacteria strains.</title>
        <authorList>
            <person name="Klenk H.-P."/>
        </authorList>
    </citation>
    <scope>NUCLEOTIDE SEQUENCE [LARGE SCALE GENOMIC DNA]</scope>
    <source>
        <strain evidence="1 2">DSM 45823</strain>
    </source>
</reference>
<dbReference type="Proteomes" id="UP000539313">
    <property type="component" value="Unassembled WGS sequence"/>
</dbReference>
<keyword evidence="2" id="KW-1185">Reference proteome</keyword>
<gene>
    <name evidence="1" type="ORF">HNR21_001988</name>
</gene>
<dbReference type="Gene3D" id="3.30.460.40">
    <property type="match status" value="1"/>
</dbReference>
<dbReference type="EMBL" id="JACJII010000001">
    <property type="protein sequence ID" value="MBA9003106.1"/>
    <property type="molecule type" value="Genomic_DNA"/>
</dbReference>
<dbReference type="SUPFAM" id="SSF81301">
    <property type="entry name" value="Nucleotidyltransferase"/>
    <property type="match status" value="1"/>
</dbReference>
<protein>
    <submittedName>
        <fullName evidence="1">Uncharacterized protein</fullName>
    </submittedName>
</protein>
<dbReference type="InterPro" id="IPR039498">
    <property type="entry name" value="NTP_transf_5"/>
</dbReference>
<proteinExistence type="predicted"/>
<comment type="caution">
    <text evidence="1">The sequence shown here is derived from an EMBL/GenBank/DDBJ whole genome shotgun (WGS) entry which is preliminary data.</text>
</comment>
<organism evidence="1 2">
    <name type="scientific">Thermomonospora cellulosilytica</name>
    <dbReference type="NCBI Taxonomy" id="1411118"/>
    <lineage>
        <taxon>Bacteria</taxon>
        <taxon>Bacillati</taxon>
        <taxon>Actinomycetota</taxon>
        <taxon>Actinomycetes</taxon>
        <taxon>Streptosporangiales</taxon>
        <taxon>Thermomonosporaceae</taxon>
        <taxon>Thermomonospora</taxon>
    </lineage>
</organism>
<dbReference type="InterPro" id="IPR043519">
    <property type="entry name" value="NT_sf"/>
</dbReference>